<dbReference type="Proteomes" id="UP000478052">
    <property type="component" value="Unassembled WGS sequence"/>
</dbReference>
<organism evidence="1 2">
    <name type="scientific">Aphis craccivora</name>
    <name type="common">Cowpea aphid</name>
    <dbReference type="NCBI Taxonomy" id="307492"/>
    <lineage>
        <taxon>Eukaryota</taxon>
        <taxon>Metazoa</taxon>
        <taxon>Ecdysozoa</taxon>
        <taxon>Arthropoda</taxon>
        <taxon>Hexapoda</taxon>
        <taxon>Insecta</taxon>
        <taxon>Pterygota</taxon>
        <taxon>Neoptera</taxon>
        <taxon>Paraneoptera</taxon>
        <taxon>Hemiptera</taxon>
        <taxon>Sternorrhyncha</taxon>
        <taxon>Aphidomorpha</taxon>
        <taxon>Aphidoidea</taxon>
        <taxon>Aphididae</taxon>
        <taxon>Aphidini</taxon>
        <taxon>Aphis</taxon>
        <taxon>Aphis</taxon>
    </lineage>
</organism>
<comment type="caution">
    <text evidence="1">The sequence shown here is derived from an EMBL/GenBank/DDBJ whole genome shotgun (WGS) entry which is preliminary data.</text>
</comment>
<dbReference type="EMBL" id="VUJU01009892">
    <property type="protein sequence ID" value="KAF0717024.1"/>
    <property type="molecule type" value="Genomic_DNA"/>
</dbReference>
<sequence length="86" mass="9919">MGKCKKNSLNKTQSFQNIALRKLINASPYISITILSITPHRPQIKTIHEESKHFYKKFHNSNPLIKNLFSNTIPGSPNRSFKHKLC</sequence>
<evidence type="ECO:0000313" key="2">
    <source>
        <dbReference type="Proteomes" id="UP000478052"/>
    </source>
</evidence>
<name>A0A6G0W046_APHCR</name>
<reference evidence="1 2" key="1">
    <citation type="submission" date="2019-08" db="EMBL/GenBank/DDBJ databases">
        <title>Whole genome of Aphis craccivora.</title>
        <authorList>
            <person name="Voronova N.V."/>
            <person name="Shulinski R.S."/>
            <person name="Bandarenka Y.V."/>
            <person name="Zhorov D.G."/>
            <person name="Warner D."/>
        </authorList>
    </citation>
    <scope>NUCLEOTIDE SEQUENCE [LARGE SCALE GENOMIC DNA]</scope>
    <source>
        <strain evidence="1">180601</strain>
        <tissue evidence="1">Whole Body</tissue>
    </source>
</reference>
<protein>
    <submittedName>
        <fullName evidence="1">Uncharacterized protein</fullName>
    </submittedName>
</protein>
<gene>
    <name evidence="1" type="ORF">FWK35_00036807</name>
</gene>
<keyword evidence="2" id="KW-1185">Reference proteome</keyword>
<proteinExistence type="predicted"/>
<evidence type="ECO:0000313" key="1">
    <source>
        <dbReference type="EMBL" id="KAF0717024.1"/>
    </source>
</evidence>
<dbReference type="AlphaFoldDB" id="A0A6G0W046"/>
<accession>A0A6G0W046</accession>